<dbReference type="EMBL" id="CVRI01000006">
    <property type="protein sequence ID" value="CRK88232.1"/>
    <property type="molecule type" value="Genomic_DNA"/>
</dbReference>
<organism evidence="7 8">
    <name type="scientific">Clunio marinus</name>
    <dbReference type="NCBI Taxonomy" id="568069"/>
    <lineage>
        <taxon>Eukaryota</taxon>
        <taxon>Metazoa</taxon>
        <taxon>Ecdysozoa</taxon>
        <taxon>Arthropoda</taxon>
        <taxon>Hexapoda</taxon>
        <taxon>Insecta</taxon>
        <taxon>Pterygota</taxon>
        <taxon>Neoptera</taxon>
        <taxon>Endopterygota</taxon>
        <taxon>Diptera</taxon>
        <taxon>Nematocera</taxon>
        <taxon>Chironomoidea</taxon>
        <taxon>Chironomidae</taxon>
        <taxon>Clunio</taxon>
    </lineage>
</organism>
<accession>A0A1J1HJJ8</accession>
<proteinExistence type="inferred from homology"/>
<keyword evidence="8" id="KW-1185">Reference proteome</keyword>
<reference evidence="7 8" key="1">
    <citation type="submission" date="2015-04" db="EMBL/GenBank/DDBJ databases">
        <authorList>
            <person name="Syromyatnikov M.Y."/>
            <person name="Popov V.N."/>
        </authorList>
    </citation>
    <scope>NUCLEOTIDE SEQUENCE [LARGE SCALE GENOMIC DNA]</scope>
</reference>
<dbReference type="SUPFAM" id="SSF51161">
    <property type="entry name" value="Trimeric LpxA-like enzymes"/>
    <property type="match status" value="1"/>
</dbReference>
<dbReference type="GO" id="GO:0070840">
    <property type="term" value="F:dynein complex binding"/>
    <property type="evidence" value="ECO:0007669"/>
    <property type="project" value="TreeGrafter"/>
</dbReference>
<evidence type="ECO:0000313" key="7">
    <source>
        <dbReference type="EMBL" id="CRK88232.1"/>
    </source>
</evidence>
<comment type="similarity">
    <text evidence="2">Belongs to the dynactin subunits 5/6 family. Dynactin subunit 6 subfamily.</text>
</comment>
<protein>
    <recommendedName>
        <fullName evidence="3">Dynactin subunit 6</fullName>
    </recommendedName>
</protein>
<dbReference type="GO" id="GO:0005869">
    <property type="term" value="C:dynactin complex"/>
    <property type="evidence" value="ECO:0007669"/>
    <property type="project" value="InterPro"/>
</dbReference>
<comment type="subcellular location">
    <subcellularLocation>
        <location evidence="1">Cytoplasm</location>
        <location evidence="1">Cytoskeleton</location>
    </subcellularLocation>
</comment>
<dbReference type="PANTHER" id="PTHR13072">
    <property type="entry name" value="DYNACTIN 6"/>
    <property type="match status" value="1"/>
</dbReference>
<evidence type="ECO:0000256" key="2">
    <source>
        <dbReference type="ARBA" id="ARBA00007719"/>
    </source>
</evidence>
<comment type="function">
    <text evidence="6">Part of the dynactin complex that activates the molecular motor dynein for ultra-processive transport along microtubules.</text>
</comment>
<dbReference type="AlphaFoldDB" id="A0A1J1HJJ8"/>
<gene>
    <name evidence="7" type="primary">putative Dynactin subunit 6</name>
    <name evidence="7" type="ORF">CLUMA_CG002013</name>
</gene>
<keyword evidence="4" id="KW-0963">Cytoplasm</keyword>
<dbReference type="InterPro" id="IPR011004">
    <property type="entry name" value="Trimer_LpxA-like_sf"/>
</dbReference>
<dbReference type="CDD" id="cd04646">
    <property type="entry name" value="LbH_Dynactin_6"/>
    <property type="match status" value="1"/>
</dbReference>
<evidence type="ECO:0000256" key="6">
    <source>
        <dbReference type="ARBA" id="ARBA00034687"/>
    </source>
</evidence>
<dbReference type="Gene3D" id="2.160.10.10">
    <property type="entry name" value="Hexapeptide repeat proteins"/>
    <property type="match status" value="1"/>
</dbReference>
<evidence type="ECO:0000256" key="1">
    <source>
        <dbReference type="ARBA" id="ARBA00004245"/>
    </source>
</evidence>
<evidence type="ECO:0000256" key="3">
    <source>
        <dbReference type="ARBA" id="ARBA00016573"/>
    </source>
</evidence>
<dbReference type="InterPro" id="IPR027777">
    <property type="entry name" value="DCTN6"/>
</dbReference>
<evidence type="ECO:0000256" key="4">
    <source>
        <dbReference type="ARBA" id="ARBA00022490"/>
    </source>
</evidence>
<evidence type="ECO:0000313" key="8">
    <source>
        <dbReference type="Proteomes" id="UP000183832"/>
    </source>
</evidence>
<dbReference type="Proteomes" id="UP000183832">
    <property type="component" value="Unassembled WGS sequence"/>
</dbReference>
<dbReference type="GO" id="GO:0007052">
    <property type="term" value="P:mitotic spindle organization"/>
    <property type="evidence" value="ECO:0007669"/>
    <property type="project" value="TreeGrafter"/>
</dbReference>
<dbReference type="STRING" id="568069.A0A1J1HJJ8"/>
<evidence type="ECO:0000256" key="5">
    <source>
        <dbReference type="ARBA" id="ARBA00023212"/>
    </source>
</evidence>
<dbReference type="OrthoDB" id="2355at2759"/>
<name>A0A1J1HJJ8_9DIPT</name>
<dbReference type="PANTHER" id="PTHR13072:SF0">
    <property type="entry name" value="DYNACTIN SUBUNIT 6"/>
    <property type="match status" value="1"/>
</dbReference>
<keyword evidence="5" id="KW-0206">Cytoskeleton</keyword>
<sequence length="195" mass="21587">MSKNENKVKIMPRAVVCEDSNIRGDVTISSGSVVHTSAQIIAESGPIIIGENCIIEEYAKIIHRIPTNHKLYQENPEKPHVLVIGSNNIFEVGCTVEALKIGEKNIFESKSYVSPDVTISSGCVIGAGCQLFGEQHLTENTVIYGKTCQQREALDKQGSHMLQLDFLRKILPNYHHLRKPVDIKSKTTFATSTPK</sequence>